<keyword evidence="1" id="KW-0812">Transmembrane</keyword>
<organism evidence="2 3">
    <name type="scientific">Nicotiana attenuata</name>
    <name type="common">Coyote tobacco</name>
    <dbReference type="NCBI Taxonomy" id="49451"/>
    <lineage>
        <taxon>Eukaryota</taxon>
        <taxon>Viridiplantae</taxon>
        <taxon>Streptophyta</taxon>
        <taxon>Embryophyta</taxon>
        <taxon>Tracheophyta</taxon>
        <taxon>Spermatophyta</taxon>
        <taxon>Magnoliopsida</taxon>
        <taxon>eudicotyledons</taxon>
        <taxon>Gunneridae</taxon>
        <taxon>Pentapetalae</taxon>
        <taxon>asterids</taxon>
        <taxon>lamiids</taxon>
        <taxon>Solanales</taxon>
        <taxon>Solanaceae</taxon>
        <taxon>Nicotianoideae</taxon>
        <taxon>Nicotianeae</taxon>
        <taxon>Nicotiana</taxon>
    </lineage>
</organism>
<dbReference type="Proteomes" id="UP000187609">
    <property type="component" value="Unassembled WGS sequence"/>
</dbReference>
<dbReference type="AlphaFoldDB" id="A0A1J6JBC6"/>
<feature type="transmembrane region" description="Helical" evidence="1">
    <location>
        <begin position="257"/>
        <end position="278"/>
    </location>
</feature>
<name>A0A1J6JBC6_NICAT</name>
<dbReference type="Gramene" id="OIT07007">
    <property type="protein sequence ID" value="OIT07007"/>
    <property type="gene ID" value="A4A49_08757"/>
</dbReference>
<dbReference type="PANTHER" id="PTHR12242">
    <property type="entry name" value="OS02G0130600 PROTEIN-RELATED"/>
    <property type="match status" value="1"/>
</dbReference>
<dbReference type="OMA" id="DLTIMVY"/>
<dbReference type="EMBL" id="MJEQ01037184">
    <property type="protein sequence ID" value="OIT07007.1"/>
    <property type="molecule type" value="Genomic_DNA"/>
</dbReference>
<keyword evidence="1" id="KW-0472">Membrane</keyword>
<feature type="transmembrane region" description="Helical" evidence="1">
    <location>
        <begin position="34"/>
        <end position="55"/>
    </location>
</feature>
<feature type="transmembrane region" description="Helical" evidence="1">
    <location>
        <begin position="329"/>
        <end position="348"/>
    </location>
</feature>
<dbReference type="PANTHER" id="PTHR12242:SF6">
    <property type="entry name" value="PROTEIN ROLLING PROTEIN"/>
    <property type="match status" value="1"/>
</dbReference>
<evidence type="ECO:0000313" key="2">
    <source>
        <dbReference type="EMBL" id="OIT07007.1"/>
    </source>
</evidence>
<evidence type="ECO:0000256" key="1">
    <source>
        <dbReference type="SAM" id="Phobius"/>
    </source>
</evidence>
<proteinExistence type="predicted"/>
<feature type="transmembrane region" description="Helical" evidence="1">
    <location>
        <begin position="228"/>
        <end position="251"/>
    </location>
</feature>
<accession>A0A1J6JBC6</accession>
<feature type="transmembrane region" description="Helical" evidence="1">
    <location>
        <begin position="116"/>
        <end position="139"/>
    </location>
</feature>
<comment type="caution">
    <text evidence="2">The sequence shown here is derived from an EMBL/GenBank/DDBJ whole genome shotgun (WGS) entry which is preliminary data.</text>
</comment>
<protein>
    <submittedName>
        <fullName evidence="2">Uncharacterized protein</fullName>
    </submittedName>
</protein>
<keyword evidence="1" id="KW-1133">Transmembrane helix</keyword>
<feature type="transmembrane region" description="Helical" evidence="1">
    <location>
        <begin position="290"/>
        <end position="317"/>
    </location>
</feature>
<feature type="transmembrane region" description="Helical" evidence="1">
    <location>
        <begin position="151"/>
        <end position="172"/>
    </location>
</feature>
<gene>
    <name evidence="2" type="ORF">A4A49_08757</name>
</gene>
<reference evidence="2" key="1">
    <citation type="submission" date="2016-11" db="EMBL/GenBank/DDBJ databases">
        <title>The genome of Nicotiana attenuata.</title>
        <authorList>
            <person name="Xu S."/>
            <person name="Brockmoeller T."/>
            <person name="Gaquerel E."/>
            <person name="Navarro A."/>
            <person name="Kuhl H."/>
            <person name="Gase K."/>
            <person name="Ling Z."/>
            <person name="Zhou W."/>
            <person name="Kreitzer C."/>
            <person name="Stanke M."/>
            <person name="Tang H."/>
            <person name="Lyons E."/>
            <person name="Pandey P."/>
            <person name="Pandey S.P."/>
            <person name="Timmermann B."/>
            <person name="Baldwin I.T."/>
        </authorList>
    </citation>
    <scope>NUCLEOTIDE SEQUENCE [LARGE SCALE GENOMIC DNA]</scope>
    <source>
        <strain evidence="2">UT</strain>
    </source>
</reference>
<evidence type="ECO:0000313" key="3">
    <source>
        <dbReference type="Proteomes" id="UP000187609"/>
    </source>
</evidence>
<dbReference type="OrthoDB" id="419711at2759"/>
<dbReference type="KEGG" id="nau:109215636"/>
<dbReference type="GO" id="GO:0016020">
    <property type="term" value="C:membrane"/>
    <property type="evidence" value="ECO:0007669"/>
    <property type="project" value="TreeGrafter"/>
</dbReference>
<dbReference type="SMR" id="A0A1J6JBC6"/>
<keyword evidence="3" id="KW-1185">Reference proteome</keyword>
<sequence length="369" mass="42611">MLNLTMAIDIIRWLQSSRQNFHLQLAMAGILIQWYDFICFGIVGIAMFGALYVLCCCKIKHQRYQILNGDHIDDNNIIGRHEILLPLQGCNQSSSSPSAVEFGSLSSSCWRGIHPVWLLATRFGSLVVLCIFLTWDVLLYNYSIFVYYTEWTFTLLIVYFAIGTIISAYGCVRYYSNKSAPRPGDVIADHEMYNKAKTNKSMFKLQGQYYNEDTVPKRASFWTYVLKISYQTCAGSVILTDIIFWFIILPYSSNSHLQLNLLMGGMHSLNIIFLLIDTSLNSLPLPWSGIAYFVLWSCCYVIFQWLIHACGFIWWPYPFLELSMPRAPLWYFCLTVFHLPCYGIYWLLVAFKNSTFSTLCPQAFVRHSC</sequence>